<evidence type="ECO:0000313" key="1">
    <source>
        <dbReference type="EMBL" id="TCL00522.1"/>
    </source>
</evidence>
<organism evidence="1 2">
    <name type="scientific">Shimia isoporae</name>
    <dbReference type="NCBI Taxonomy" id="647720"/>
    <lineage>
        <taxon>Bacteria</taxon>
        <taxon>Pseudomonadati</taxon>
        <taxon>Pseudomonadota</taxon>
        <taxon>Alphaproteobacteria</taxon>
        <taxon>Rhodobacterales</taxon>
        <taxon>Roseobacteraceae</taxon>
    </lineage>
</organism>
<dbReference type="AlphaFoldDB" id="A0A4R1N9P7"/>
<reference evidence="1 2" key="1">
    <citation type="submission" date="2019-03" db="EMBL/GenBank/DDBJ databases">
        <title>Genomic Encyclopedia of Archaeal and Bacterial Type Strains, Phase II (KMG-II): from individual species to whole genera.</title>
        <authorList>
            <person name="Goeker M."/>
        </authorList>
    </citation>
    <scope>NUCLEOTIDE SEQUENCE [LARGE SCALE GENOMIC DNA]</scope>
    <source>
        <strain evidence="1 2">DSM 26433</strain>
    </source>
</reference>
<comment type="caution">
    <text evidence="1">The sequence shown here is derived from an EMBL/GenBank/DDBJ whole genome shotgun (WGS) entry which is preliminary data.</text>
</comment>
<proteinExistence type="predicted"/>
<dbReference type="Proteomes" id="UP000295673">
    <property type="component" value="Unassembled WGS sequence"/>
</dbReference>
<accession>A0A4R1N9P7</accession>
<sequence length="131" mass="14226">MRLWIVFVFVSACNMPSPHYHGVEVTRVSVDGSTFDVRQKGRLAEAIRVNVQYAPRLGRVARRAELAMEVITGCDVIEIRGDAAKVTGILDCAADDGPPPVLSYLKEQDCDVVDIFVPSGGATAYLEPDCS</sequence>
<protein>
    <submittedName>
        <fullName evidence="1">Uncharacterized protein</fullName>
    </submittedName>
</protein>
<gene>
    <name evidence="1" type="ORF">BXY66_3165</name>
</gene>
<evidence type="ECO:0000313" key="2">
    <source>
        <dbReference type="Proteomes" id="UP000295673"/>
    </source>
</evidence>
<keyword evidence="2" id="KW-1185">Reference proteome</keyword>
<dbReference type="EMBL" id="SMGR01000003">
    <property type="protein sequence ID" value="TCL00522.1"/>
    <property type="molecule type" value="Genomic_DNA"/>
</dbReference>
<name>A0A4R1N9P7_9RHOB</name>